<proteinExistence type="inferred from homology"/>
<comment type="similarity">
    <text evidence="1">Belongs to the short-chain dehydrogenases/reductases (SDR) family.</text>
</comment>
<dbReference type="InterPro" id="IPR051122">
    <property type="entry name" value="SDR_DHRS6-like"/>
</dbReference>
<comment type="caution">
    <text evidence="3">The sequence shown here is derived from an EMBL/GenBank/DDBJ whole genome shotgun (WGS) entry which is preliminary data.</text>
</comment>
<dbReference type="Gene3D" id="3.40.50.720">
    <property type="entry name" value="NAD(P)-binding Rossmann-like Domain"/>
    <property type="match status" value="2"/>
</dbReference>
<evidence type="ECO:0000313" key="3">
    <source>
        <dbReference type="EMBL" id="GGE30193.1"/>
    </source>
</evidence>
<evidence type="ECO:0008006" key="5">
    <source>
        <dbReference type="Google" id="ProtNLM"/>
    </source>
</evidence>
<name>A0ABQ1SFD7_9FLAO</name>
<keyword evidence="4" id="KW-1185">Reference proteome</keyword>
<evidence type="ECO:0000256" key="2">
    <source>
        <dbReference type="ARBA" id="ARBA00023002"/>
    </source>
</evidence>
<dbReference type="InterPro" id="IPR002347">
    <property type="entry name" value="SDR_fam"/>
</dbReference>
<dbReference type="PANTHER" id="PTHR43477:SF1">
    <property type="entry name" value="DIHYDROANTICAPSIN 7-DEHYDROGENASE"/>
    <property type="match status" value="1"/>
</dbReference>
<dbReference type="InterPro" id="IPR036291">
    <property type="entry name" value="NAD(P)-bd_dom_sf"/>
</dbReference>
<reference evidence="4" key="1">
    <citation type="journal article" date="2019" name="Int. J. Syst. Evol. Microbiol.">
        <title>The Global Catalogue of Microorganisms (GCM) 10K type strain sequencing project: providing services to taxonomists for standard genome sequencing and annotation.</title>
        <authorList>
            <consortium name="The Broad Institute Genomics Platform"/>
            <consortium name="The Broad Institute Genome Sequencing Center for Infectious Disease"/>
            <person name="Wu L."/>
            <person name="Ma J."/>
        </authorList>
    </citation>
    <scope>NUCLEOTIDE SEQUENCE [LARGE SCALE GENOMIC DNA]</scope>
    <source>
        <strain evidence="4">CGMCC 1.12931</strain>
    </source>
</reference>
<dbReference type="RefSeq" id="WP_188457840.1">
    <property type="nucleotide sequence ID" value="NZ_BMGM01000003.1"/>
</dbReference>
<sequence length="257" mass="28275">MKSKKFALILGGSKGLGWASAKKLAKHGWNLILIHRDPKNQLDEFHNEIEEFKKQGLACYSFNKDATKTEVIKAIIEEVKNEIPSLKIDLVLHSIAKGSLKNMYGENKLTATDFSISVHAMGYSLYQWVDALFEAKLLNNPCRILAFTSEGNQKAWPGYAAVSSAKGVLEAVSRNIAVEFAQFGITSNCIQAGLTLTEAFKQIPNSEKLAAVKQKLNPMGRLTQPEDVANMVYLMSLPEANWVNGSIIKVDGGESIT</sequence>
<dbReference type="SUPFAM" id="SSF51735">
    <property type="entry name" value="NAD(P)-binding Rossmann-fold domains"/>
    <property type="match status" value="1"/>
</dbReference>
<dbReference type="PRINTS" id="PR00081">
    <property type="entry name" value="GDHRDH"/>
</dbReference>
<dbReference type="Pfam" id="PF13561">
    <property type="entry name" value="adh_short_C2"/>
    <property type="match status" value="1"/>
</dbReference>
<accession>A0ABQ1SFD7</accession>
<evidence type="ECO:0000313" key="4">
    <source>
        <dbReference type="Proteomes" id="UP000599179"/>
    </source>
</evidence>
<dbReference type="Proteomes" id="UP000599179">
    <property type="component" value="Unassembled WGS sequence"/>
</dbReference>
<evidence type="ECO:0000256" key="1">
    <source>
        <dbReference type="ARBA" id="ARBA00006484"/>
    </source>
</evidence>
<keyword evidence="2" id="KW-0560">Oxidoreductase</keyword>
<gene>
    <name evidence="3" type="ORF">GCM10010832_08320</name>
</gene>
<protein>
    <recommendedName>
        <fullName evidence="5">Short-chain dehydrogenase</fullName>
    </recommendedName>
</protein>
<organism evidence="3 4">
    <name type="scientific">Psychroflexus planctonicus</name>
    <dbReference type="NCBI Taxonomy" id="1526575"/>
    <lineage>
        <taxon>Bacteria</taxon>
        <taxon>Pseudomonadati</taxon>
        <taxon>Bacteroidota</taxon>
        <taxon>Flavobacteriia</taxon>
        <taxon>Flavobacteriales</taxon>
        <taxon>Flavobacteriaceae</taxon>
        <taxon>Psychroflexus</taxon>
    </lineage>
</organism>
<dbReference type="EMBL" id="BMGM01000003">
    <property type="protein sequence ID" value="GGE30193.1"/>
    <property type="molecule type" value="Genomic_DNA"/>
</dbReference>
<dbReference type="PANTHER" id="PTHR43477">
    <property type="entry name" value="DIHYDROANTICAPSIN 7-DEHYDROGENASE"/>
    <property type="match status" value="1"/>
</dbReference>